<name>A0A382KTA8_9ZZZZ</name>
<dbReference type="InterPro" id="IPR050860">
    <property type="entry name" value="FeoB_GTPase"/>
</dbReference>
<dbReference type="InterPro" id="IPR030389">
    <property type="entry name" value="G_FEOB_dom"/>
</dbReference>
<dbReference type="Gene3D" id="3.40.50.300">
    <property type="entry name" value="P-loop containing nucleotide triphosphate hydrolases"/>
    <property type="match status" value="1"/>
</dbReference>
<dbReference type="GO" id="GO:0005525">
    <property type="term" value="F:GTP binding"/>
    <property type="evidence" value="ECO:0007669"/>
    <property type="project" value="InterPro"/>
</dbReference>
<sequence>VPDAQATTIASPVIALVGNPNTGKTTLFNALSGLSQKVANYAGVTVEKKEGTCHDQHGKLLRILDLPGAYSLSARTPDEAILRDVLLGRRADT</sequence>
<feature type="domain" description="FeoB-type G" evidence="1">
    <location>
        <begin position="11"/>
        <end position="93"/>
    </location>
</feature>
<dbReference type="Pfam" id="PF02421">
    <property type="entry name" value="FeoB_N"/>
    <property type="match status" value="1"/>
</dbReference>
<dbReference type="InterPro" id="IPR027417">
    <property type="entry name" value="P-loop_NTPase"/>
</dbReference>
<dbReference type="EMBL" id="UINC01082639">
    <property type="protein sequence ID" value="SVC27586.1"/>
    <property type="molecule type" value="Genomic_DNA"/>
</dbReference>
<evidence type="ECO:0000313" key="2">
    <source>
        <dbReference type="EMBL" id="SVC27586.1"/>
    </source>
</evidence>
<proteinExistence type="predicted"/>
<feature type="non-terminal residue" evidence="2">
    <location>
        <position position="93"/>
    </location>
</feature>
<feature type="non-terminal residue" evidence="2">
    <location>
        <position position="1"/>
    </location>
</feature>
<organism evidence="2">
    <name type="scientific">marine metagenome</name>
    <dbReference type="NCBI Taxonomy" id="408172"/>
    <lineage>
        <taxon>unclassified sequences</taxon>
        <taxon>metagenomes</taxon>
        <taxon>ecological metagenomes</taxon>
    </lineage>
</organism>
<protein>
    <recommendedName>
        <fullName evidence="1">FeoB-type G domain-containing protein</fullName>
    </recommendedName>
</protein>
<dbReference type="PRINTS" id="PR00326">
    <property type="entry name" value="GTP1OBG"/>
</dbReference>
<dbReference type="InterPro" id="IPR006073">
    <property type="entry name" value="GTP-bd"/>
</dbReference>
<gene>
    <name evidence="2" type="ORF">METZ01_LOCUS280440</name>
</gene>
<dbReference type="PANTHER" id="PTHR43185:SF1">
    <property type="entry name" value="FE(2+) TRANSPORTER FEOB"/>
    <property type="match status" value="1"/>
</dbReference>
<evidence type="ECO:0000259" key="1">
    <source>
        <dbReference type="PROSITE" id="PS51711"/>
    </source>
</evidence>
<dbReference type="GO" id="GO:0015093">
    <property type="term" value="F:ferrous iron transmembrane transporter activity"/>
    <property type="evidence" value="ECO:0007669"/>
    <property type="project" value="TreeGrafter"/>
</dbReference>
<reference evidence="2" key="1">
    <citation type="submission" date="2018-05" db="EMBL/GenBank/DDBJ databases">
        <authorList>
            <person name="Lanie J.A."/>
            <person name="Ng W.-L."/>
            <person name="Kazmierczak K.M."/>
            <person name="Andrzejewski T.M."/>
            <person name="Davidsen T.M."/>
            <person name="Wayne K.J."/>
            <person name="Tettelin H."/>
            <person name="Glass J.I."/>
            <person name="Rusch D."/>
            <person name="Podicherti R."/>
            <person name="Tsui H.-C.T."/>
            <person name="Winkler M.E."/>
        </authorList>
    </citation>
    <scope>NUCLEOTIDE SEQUENCE</scope>
</reference>
<dbReference type="GO" id="GO:0005886">
    <property type="term" value="C:plasma membrane"/>
    <property type="evidence" value="ECO:0007669"/>
    <property type="project" value="TreeGrafter"/>
</dbReference>
<dbReference type="PROSITE" id="PS51711">
    <property type="entry name" value="G_FEOB"/>
    <property type="match status" value="1"/>
</dbReference>
<dbReference type="PANTHER" id="PTHR43185">
    <property type="entry name" value="FERROUS IRON TRANSPORT PROTEIN B"/>
    <property type="match status" value="1"/>
</dbReference>
<dbReference type="AlphaFoldDB" id="A0A382KTA8"/>
<accession>A0A382KTA8</accession>
<dbReference type="SUPFAM" id="SSF52540">
    <property type="entry name" value="P-loop containing nucleoside triphosphate hydrolases"/>
    <property type="match status" value="1"/>
</dbReference>